<dbReference type="CDD" id="cd01949">
    <property type="entry name" value="GGDEF"/>
    <property type="match status" value="1"/>
</dbReference>
<keyword evidence="4" id="KW-1185">Reference proteome</keyword>
<proteinExistence type="predicted"/>
<dbReference type="Gene3D" id="3.40.190.10">
    <property type="entry name" value="Periplasmic binding protein-like II"/>
    <property type="match status" value="4"/>
</dbReference>
<dbReference type="InterPro" id="IPR000160">
    <property type="entry name" value="GGDEF_dom"/>
</dbReference>
<dbReference type="RefSeq" id="WP_244385722.1">
    <property type="nucleotide sequence ID" value="NZ_AP025564.1"/>
</dbReference>
<dbReference type="PANTHER" id="PTHR45138">
    <property type="entry name" value="REGULATORY COMPONENTS OF SENSORY TRANSDUCTION SYSTEM"/>
    <property type="match status" value="1"/>
</dbReference>
<dbReference type="NCBIfam" id="TIGR00254">
    <property type="entry name" value="GGDEF"/>
    <property type="match status" value="1"/>
</dbReference>
<accession>A0ABM7WJA5</accession>
<organism evidence="3 4">
    <name type="scientific">Raoultibacter timonensis</name>
    <dbReference type="NCBI Taxonomy" id="1907662"/>
    <lineage>
        <taxon>Bacteria</taxon>
        <taxon>Bacillati</taxon>
        <taxon>Actinomycetota</taxon>
        <taxon>Coriobacteriia</taxon>
        <taxon>Eggerthellales</taxon>
        <taxon>Eggerthellaceae</taxon>
        <taxon>Raoultibacter</taxon>
    </lineage>
</organism>
<sequence length="683" mass="74324">MQQGAAASGEQRVVRVGFPQQEGLSEILADGTYTGYTYEYLEQVSQYTGWRYEYVTVEGSLDEQLGEMLDMLEAGEIDMLGAMSYSDALAEIYDFSVKPYGNGHTALFADNENAMITDTNIYRLDHLRVATNGPAPVATAELKAFCAMNNIELEIVECDGQESAAEAVSRGEADVVLGVDLSPIEGMHIVTTFKPKPFYFGIAKGNGDIAAQLNEAIASLENADPQLQSELYAKYIGGNENTSGLSADMVSYLEQKGTVRVGYVPGAAPIQDTDDATGEMRGASRGVLDYVSEYTGLCIETIEIPDDMAPGDAIAAYDLDMVAGVPHDFEYARNESFQLGTPYLKSLSWQIVNSSVDTSDLSGKRLAVTRDRASVYDEADNVVVFDTMKECIDAIDEGKADYTNTDGYTAPYYMASREYRNIAAILDASISNSVCFAFPISSDPTLLKIVNKAIENMPTGVVNTSLYGEVSQTQKLTLEQFVKDYAVEIVLVALLVAMVIIVLAVLYARARARAMRIVEAEKDRLEMRVEQDDLTGLLAVGTFRDKARALIEEGCAGAFFVIDIDDFKRVNDTRGHLEGDAALMAFAEALRKTFRNVDIVGRLGGDEFAACVRGPLSDESVELLCGRLLAHVNEAAGALGYELGVSIGVALIRGKERYADLYDRADKAMYRAKRNGKHGFAIG</sequence>
<reference evidence="3 4" key="1">
    <citation type="submission" date="2022-01" db="EMBL/GenBank/DDBJ databases">
        <title>Novel bile acid biosynthetic pathways are enriched in the microbiome of centenarians.</title>
        <authorList>
            <person name="Sato Y."/>
            <person name="Atarashi K."/>
            <person name="Plichta R.D."/>
            <person name="Arai Y."/>
            <person name="Sasajima S."/>
            <person name="Kearney M.S."/>
            <person name="Suda W."/>
            <person name="Takeshita K."/>
            <person name="Sasaki T."/>
            <person name="Okamoto S."/>
            <person name="Skelly N.A."/>
            <person name="Okamura Y."/>
            <person name="Vlamakis H."/>
            <person name="Li Y."/>
            <person name="Tanoue T."/>
            <person name="Takei H."/>
            <person name="Nittono H."/>
            <person name="Narushima S."/>
            <person name="Irie J."/>
            <person name="Itoh H."/>
            <person name="Moriya K."/>
            <person name="Sugiura Y."/>
            <person name="Suematsu M."/>
            <person name="Moritoki N."/>
            <person name="Shibata S."/>
            <person name="Littman R.D."/>
            <person name="Fischbach A.M."/>
            <person name="Uwamino Y."/>
            <person name="Inoue T."/>
            <person name="Honda A."/>
            <person name="Hattori M."/>
            <person name="Murai T."/>
            <person name="Xavier J.R."/>
            <person name="Hirose N."/>
            <person name="Honda K."/>
        </authorList>
    </citation>
    <scope>NUCLEOTIDE SEQUENCE [LARGE SCALE GENOMIC DNA]</scope>
    <source>
        <strain evidence="3 4">CE91-St30</strain>
    </source>
</reference>
<dbReference type="SUPFAM" id="SSF55073">
    <property type="entry name" value="Nucleotide cyclase"/>
    <property type="match status" value="1"/>
</dbReference>
<dbReference type="InterPro" id="IPR029787">
    <property type="entry name" value="Nucleotide_cyclase"/>
</dbReference>
<evidence type="ECO:0000259" key="2">
    <source>
        <dbReference type="PROSITE" id="PS50887"/>
    </source>
</evidence>
<keyword evidence="1" id="KW-1133">Transmembrane helix</keyword>
<dbReference type="SUPFAM" id="SSF53850">
    <property type="entry name" value="Periplasmic binding protein-like II"/>
    <property type="match status" value="2"/>
</dbReference>
<gene>
    <name evidence="3" type="ORF">CE91St30_17340</name>
</gene>
<keyword evidence="1" id="KW-0472">Membrane</keyword>
<evidence type="ECO:0000313" key="4">
    <source>
        <dbReference type="Proteomes" id="UP001320544"/>
    </source>
</evidence>
<dbReference type="Pfam" id="PF00990">
    <property type="entry name" value="GGDEF"/>
    <property type="match status" value="1"/>
</dbReference>
<feature type="transmembrane region" description="Helical" evidence="1">
    <location>
        <begin position="485"/>
        <end position="508"/>
    </location>
</feature>
<evidence type="ECO:0000313" key="3">
    <source>
        <dbReference type="EMBL" id="BDE96401.1"/>
    </source>
</evidence>
<dbReference type="InterPro" id="IPR001638">
    <property type="entry name" value="Solute-binding_3/MltF_N"/>
</dbReference>
<dbReference type="PROSITE" id="PS50887">
    <property type="entry name" value="GGDEF"/>
    <property type="match status" value="1"/>
</dbReference>
<dbReference type="InterPro" id="IPR043128">
    <property type="entry name" value="Rev_trsase/Diguanyl_cyclase"/>
</dbReference>
<feature type="domain" description="GGDEF" evidence="2">
    <location>
        <begin position="555"/>
        <end position="683"/>
    </location>
</feature>
<dbReference type="EMBL" id="AP025564">
    <property type="protein sequence ID" value="BDE96401.1"/>
    <property type="molecule type" value="Genomic_DNA"/>
</dbReference>
<evidence type="ECO:0000256" key="1">
    <source>
        <dbReference type="SAM" id="Phobius"/>
    </source>
</evidence>
<dbReference type="InterPro" id="IPR050469">
    <property type="entry name" value="Diguanylate_Cyclase"/>
</dbReference>
<dbReference type="Proteomes" id="UP001320544">
    <property type="component" value="Chromosome"/>
</dbReference>
<keyword evidence="1" id="KW-0812">Transmembrane</keyword>
<dbReference type="Pfam" id="PF00497">
    <property type="entry name" value="SBP_bac_3"/>
    <property type="match status" value="1"/>
</dbReference>
<name>A0ABM7WJA5_9ACTN</name>
<dbReference type="PANTHER" id="PTHR45138:SF9">
    <property type="entry name" value="DIGUANYLATE CYCLASE DGCM-RELATED"/>
    <property type="match status" value="1"/>
</dbReference>
<dbReference type="SMART" id="SM00267">
    <property type="entry name" value="GGDEF"/>
    <property type="match status" value="1"/>
</dbReference>
<dbReference type="SMART" id="SM00062">
    <property type="entry name" value="PBPb"/>
    <property type="match status" value="2"/>
</dbReference>
<dbReference type="Gene3D" id="3.30.70.270">
    <property type="match status" value="1"/>
</dbReference>
<protein>
    <recommendedName>
        <fullName evidence="2">GGDEF domain-containing protein</fullName>
    </recommendedName>
</protein>